<keyword evidence="3" id="KW-0808">Transferase</keyword>
<reference evidence="3" key="1">
    <citation type="submission" date="2020-10" db="EMBL/GenBank/DDBJ databases">
        <title>Connecting structure to function with the recovery of over 1000 high-quality activated sludge metagenome-assembled genomes encoding full-length rRNA genes using long-read sequencing.</title>
        <authorList>
            <person name="Singleton C.M."/>
            <person name="Petriglieri F."/>
            <person name="Kristensen J.M."/>
            <person name="Kirkegaard R.H."/>
            <person name="Michaelsen T.Y."/>
            <person name="Andersen M.H."/>
            <person name="Karst S.M."/>
            <person name="Dueholm M.S."/>
            <person name="Nielsen P.H."/>
            <person name="Albertsen M."/>
        </authorList>
    </citation>
    <scope>NUCLEOTIDE SEQUENCE</scope>
    <source>
        <strain evidence="3">Bjer_18-Q3-R1-45_BAT3C.347</strain>
    </source>
</reference>
<dbReference type="InterPro" id="IPR036890">
    <property type="entry name" value="HATPase_C_sf"/>
</dbReference>
<dbReference type="Gene3D" id="3.30.565.10">
    <property type="entry name" value="Histidine kinase-like ATPase, C-terminal domain"/>
    <property type="match status" value="1"/>
</dbReference>
<dbReference type="AlphaFoldDB" id="A0A9D7HL99"/>
<dbReference type="GO" id="GO:0016301">
    <property type="term" value="F:kinase activity"/>
    <property type="evidence" value="ECO:0007669"/>
    <property type="project" value="UniProtKB-KW"/>
</dbReference>
<dbReference type="InterPro" id="IPR003594">
    <property type="entry name" value="HATPase_dom"/>
</dbReference>
<organism evidence="3 4">
    <name type="scientific">Candidatus Methylophosphatis roskildensis</name>
    <dbReference type="NCBI Taxonomy" id="2899263"/>
    <lineage>
        <taxon>Bacteria</taxon>
        <taxon>Pseudomonadati</taxon>
        <taxon>Pseudomonadota</taxon>
        <taxon>Betaproteobacteria</taxon>
        <taxon>Nitrosomonadales</taxon>
        <taxon>Sterolibacteriaceae</taxon>
        <taxon>Candidatus Methylophosphatis</taxon>
    </lineage>
</organism>
<evidence type="ECO:0000313" key="3">
    <source>
        <dbReference type="EMBL" id="MBK6972473.1"/>
    </source>
</evidence>
<dbReference type="SUPFAM" id="SSF55874">
    <property type="entry name" value="ATPase domain of HSP90 chaperone/DNA topoisomerase II/histidine kinase"/>
    <property type="match status" value="1"/>
</dbReference>
<gene>
    <name evidence="3" type="ORF">IPH26_05810</name>
</gene>
<evidence type="ECO:0000259" key="2">
    <source>
        <dbReference type="Pfam" id="PF02518"/>
    </source>
</evidence>
<feature type="compositionally biased region" description="Polar residues" evidence="1">
    <location>
        <begin position="48"/>
        <end position="59"/>
    </location>
</feature>
<evidence type="ECO:0000313" key="4">
    <source>
        <dbReference type="Proteomes" id="UP000807785"/>
    </source>
</evidence>
<comment type="caution">
    <text evidence="3">The sequence shown here is derived from an EMBL/GenBank/DDBJ whole genome shotgun (WGS) entry which is preliminary data.</text>
</comment>
<dbReference type="Pfam" id="PF02518">
    <property type="entry name" value="HATPase_c"/>
    <property type="match status" value="1"/>
</dbReference>
<sequence>MPDATLDQALLNLFNNAADVSPAEVEISARWSRNVLEREVQDRGPGIPTTSRAASDTRP</sequence>
<protein>
    <submittedName>
        <fullName evidence="3">Sensor histidine kinase</fullName>
    </submittedName>
</protein>
<evidence type="ECO:0000256" key="1">
    <source>
        <dbReference type="SAM" id="MobiDB-lite"/>
    </source>
</evidence>
<name>A0A9D7HL99_9PROT</name>
<accession>A0A9D7HL99</accession>
<dbReference type="EMBL" id="JADJEV010000002">
    <property type="protein sequence ID" value="MBK6972473.1"/>
    <property type="molecule type" value="Genomic_DNA"/>
</dbReference>
<dbReference type="Proteomes" id="UP000807785">
    <property type="component" value="Unassembled WGS sequence"/>
</dbReference>
<keyword evidence="3" id="KW-0418">Kinase</keyword>
<feature type="region of interest" description="Disordered" evidence="1">
    <location>
        <begin position="39"/>
        <end position="59"/>
    </location>
</feature>
<proteinExistence type="predicted"/>
<feature type="domain" description="Histidine kinase/HSP90-like ATPase" evidence="2">
    <location>
        <begin position="5"/>
        <end position="50"/>
    </location>
</feature>